<sequence>MNIERPIYLQRLIDRRHNGMVKIITGLRRSGKSYLLFTLFCQYLKEQGIDDTQIIKLDLENIYNERYRNPLPLLDYISQRVTDTKEYFILIDEIQLLDRFEEVLNTLLKNPQLDVYVTGSNARFLSKDVVTTFRGRGDELRIHPLSFSEYMSVKPDAPFLETHLNEYMLLGGLPQTVTMATEQQKKGYLQQLFSNTYLVDIKERYSIRNDDDLEELIDVMASSIGSLTNPQKIANTFHSAKRSTITRDTVKTYLDYMQDAFLMERAVRYDIKGRKYIDTPAKYYFEDLGLRNVRLNFRQTEHTHLMENLIYNELRMRGYSVDVGQVTQNTKNANGKSERKQLEVDFVCNRGQDRIYIQSAYALPSEEKTKQELRSLKQIKDSFQKVVIVGGMQPTFRNDDGILILNIFDFLLKRSEQIL</sequence>
<feature type="domain" description="DUF4143" evidence="2">
    <location>
        <begin position="200"/>
        <end position="359"/>
    </location>
</feature>
<dbReference type="PANTHER" id="PTHR33295:SF18">
    <property type="entry name" value="AAA+ ATPASE DOMAIN-CONTAINING PROTEIN"/>
    <property type="match status" value="1"/>
</dbReference>
<accession>A0A379ECN6</accession>
<dbReference type="AlphaFoldDB" id="A0A379ECN6"/>
<feature type="domain" description="AAA" evidence="1">
    <location>
        <begin position="20"/>
        <end position="151"/>
    </location>
</feature>
<dbReference type="Pfam" id="PF13635">
    <property type="entry name" value="DUF4143"/>
    <property type="match status" value="1"/>
</dbReference>
<dbReference type="PANTHER" id="PTHR33295">
    <property type="entry name" value="ATPASE"/>
    <property type="match status" value="1"/>
</dbReference>
<evidence type="ECO:0000259" key="1">
    <source>
        <dbReference type="Pfam" id="PF13173"/>
    </source>
</evidence>
<dbReference type="RefSeq" id="WP_025067214.1">
    <property type="nucleotide sequence ID" value="NZ_UGTM01000002.1"/>
</dbReference>
<proteinExistence type="predicted"/>
<protein>
    <recommendedName>
        <fullName evidence="5">ATP-binding protein</fullName>
    </recommendedName>
</protein>
<gene>
    <name evidence="3" type="ORF">NCTC13067_02027</name>
</gene>
<organism evidence="3 4">
    <name type="scientific">Prevotella denticola</name>
    <dbReference type="NCBI Taxonomy" id="28129"/>
    <lineage>
        <taxon>Bacteria</taxon>
        <taxon>Pseudomonadati</taxon>
        <taxon>Bacteroidota</taxon>
        <taxon>Bacteroidia</taxon>
        <taxon>Bacteroidales</taxon>
        <taxon>Prevotellaceae</taxon>
        <taxon>Prevotella</taxon>
    </lineage>
</organism>
<dbReference type="InterPro" id="IPR041682">
    <property type="entry name" value="AAA_14"/>
</dbReference>
<dbReference type="SUPFAM" id="SSF52540">
    <property type="entry name" value="P-loop containing nucleoside triphosphate hydrolases"/>
    <property type="match status" value="1"/>
</dbReference>
<evidence type="ECO:0008006" key="5">
    <source>
        <dbReference type="Google" id="ProtNLM"/>
    </source>
</evidence>
<reference evidence="3 4" key="1">
    <citation type="submission" date="2018-06" db="EMBL/GenBank/DDBJ databases">
        <authorList>
            <consortium name="Pathogen Informatics"/>
            <person name="Doyle S."/>
        </authorList>
    </citation>
    <scope>NUCLEOTIDE SEQUENCE [LARGE SCALE GENOMIC DNA]</scope>
    <source>
        <strain evidence="3 4">NCTC13067</strain>
    </source>
</reference>
<dbReference type="Pfam" id="PF13173">
    <property type="entry name" value="AAA_14"/>
    <property type="match status" value="1"/>
</dbReference>
<evidence type="ECO:0000313" key="4">
    <source>
        <dbReference type="Proteomes" id="UP000255469"/>
    </source>
</evidence>
<dbReference type="InterPro" id="IPR025420">
    <property type="entry name" value="DUF4143"/>
</dbReference>
<evidence type="ECO:0000313" key="3">
    <source>
        <dbReference type="EMBL" id="SUB94166.1"/>
    </source>
</evidence>
<dbReference type="InterPro" id="IPR027417">
    <property type="entry name" value="P-loop_NTPase"/>
</dbReference>
<name>A0A379ECN6_9BACT</name>
<dbReference type="EMBL" id="UGTM01000002">
    <property type="protein sequence ID" value="SUB94166.1"/>
    <property type="molecule type" value="Genomic_DNA"/>
</dbReference>
<dbReference type="Proteomes" id="UP000255469">
    <property type="component" value="Unassembled WGS sequence"/>
</dbReference>
<evidence type="ECO:0000259" key="2">
    <source>
        <dbReference type="Pfam" id="PF13635"/>
    </source>
</evidence>